<dbReference type="EMBL" id="FTOI01000001">
    <property type="protein sequence ID" value="SIS45625.1"/>
    <property type="molecule type" value="Genomic_DNA"/>
</dbReference>
<gene>
    <name evidence="12" type="ORF">SAMN05421789_101245</name>
</gene>
<keyword evidence="3" id="KW-0597">Phosphoprotein</keyword>
<dbReference type="InterPro" id="IPR036890">
    <property type="entry name" value="HATPase_C_sf"/>
</dbReference>
<dbReference type="STRING" id="713588.SAMN05421789_101245"/>
<sequence>MNKLPFEIKLTYIIAVMIMIVFVGFIVLLVYFYNRKQFHFLKEKQLKQAEHQNEILQKELERQQSIQLERERISHDMHDDLGAGISALKLQTEFLKEKLKHDKNLQKDLDDLLKTSADMNLSMREMLWNLNKTNDTLQRLVQYISSYAENFFSKTRIKLFIENNLSSIDVPIPSQIRWHIFLCIKESLNNIYKHSKASSVTLKFEQMDKQFILEIKDDGIGLQNTQNSGNGFKNIIHRMEESCGKFEILPSEKGLHLKFYLQI</sequence>
<dbReference type="AlphaFoldDB" id="A0A1N7J8E2"/>
<feature type="domain" description="Signal transduction histidine kinase subgroup 3 dimerisation and phosphoacceptor" evidence="11">
    <location>
        <begin position="69"/>
        <end position="132"/>
    </location>
</feature>
<organism evidence="12 13">
    <name type="scientific">Kaistella chaponensis</name>
    <dbReference type="NCBI Taxonomy" id="713588"/>
    <lineage>
        <taxon>Bacteria</taxon>
        <taxon>Pseudomonadati</taxon>
        <taxon>Bacteroidota</taxon>
        <taxon>Flavobacteriia</taxon>
        <taxon>Flavobacteriales</taxon>
        <taxon>Weeksellaceae</taxon>
        <taxon>Chryseobacterium group</taxon>
        <taxon>Kaistella</taxon>
    </lineage>
</organism>
<keyword evidence="10" id="KW-1133">Transmembrane helix</keyword>
<evidence type="ECO:0000256" key="6">
    <source>
        <dbReference type="ARBA" id="ARBA00022777"/>
    </source>
</evidence>
<evidence type="ECO:0000256" key="4">
    <source>
        <dbReference type="ARBA" id="ARBA00022679"/>
    </source>
</evidence>
<evidence type="ECO:0000256" key="7">
    <source>
        <dbReference type="ARBA" id="ARBA00022840"/>
    </source>
</evidence>
<keyword evidence="8" id="KW-0902">Two-component regulatory system</keyword>
<dbReference type="RefSeq" id="WP_076384546.1">
    <property type="nucleotide sequence ID" value="NZ_FTOI01000001.1"/>
</dbReference>
<evidence type="ECO:0000259" key="11">
    <source>
        <dbReference type="Pfam" id="PF07730"/>
    </source>
</evidence>
<dbReference type="SUPFAM" id="SSF55874">
    <property type="entry name" value="ATPase domain of HSP90 chaperone/DNA topoisomerase II/histidine kinase"/>
    <property type="match status" value="1"/>
</dbReference>
<keyword evidence="6 12" id="KW-0418">Kinase</keyword>
<proteinExistence type="predicted"/>
<dbReference type="Gene3D" id="3.30.565.10">
    <property type="entry name" value="Histidine kinase-like ATPase, C-terminal domain"/>
    <property type="match status" value="1"/>
</dbReference>
<dbReference type="Gene3D" id="1.20.5.1930">
    <property type="match status" value="1"/>
</dbReference>
<evidence type="ECO:0000256" key="9">
    <source>
        <dbReference type="SAM" id="Coils"/>
    </source>
</evidence>
<dbReference type="PANTHER" id="PTHR24421">
    <property type="entry name" value="NITRATE/NITRITE SENSOR PROTEIN NARX-RELATED"/>
    <property type="match status" value="1"/>
</dbReference>
<keyword evidence="7" id="KW-0067">ATP-binding</keyword>
<evidence type="ECO:0000256" key="3">
    <source>
        <dbReference type="ARBA" id="ARBA00022553"/>
    </source>
</evidence>
<name>A0A1N7J8E2_9FLAO</name>
<dbReference type="EC" id="2.7.13.3" evidence="2"/>
<reference evidence="13" key="1">
    <citation type="submission" date="2017-01" db="EMBL/GenBank/DDBJ databases">
        <authorList>
            <person name="Varghese N."/>
            <person name="Submissions S."/>
        </authorList>
    </citation>
    <scope>NUCLEOTIDE SEQUENCE [LARGE SCALE GENOMIC DNA]</scope>
    <source>
        <strain evidence="13">DSM 23145</strain>
    </source>
</reference>
<evidence type="ECO:0000256" key="10">
    <source>
        <dbReference type="SAM" id="Phobius"/>
    </source>
</evidence>
<dbReference type="InterPro" id="IPR011712">
    <property type="entry name" value="Sig_transdc_His_kin_sub3_dim/P"/>
</dbReference>
<dbReference type="Pfam" id="PF07730">
    <property type="entry name" value="HisKA_3"/>
    <property type="match status" value="1"/>
</dbReference>
<feature type="transmembrane region" description="Helical" evidence="10">
    <location>
        <begin position="12"/>
        <end position="33"/>
    </location>
</feature>
<keyword evidence="13" id="KW-1185">Reference proteome</keyword>
<dbReference type="OrthoDB" id="9778366at2"/>
<accession>A0A1N7J8E2</accession>
<protein>
    <recommendedName>
        <fullName evidence="2">histidine kinase</fullName>
        <ecNumber evidence="2">2.7.13.3</ecNumber>
    </recommendedName>
</protein>
<dbReference type="GO" id="GO:0000155">
    <property type="term" value="F:phosphorelay sensor kinase activity"/>
    <property type="evidence" value="ECO:0007669"/>
    <property type="project" value="InterPro"/>
</dbReference>
<dbReference type="PANTHER" id="PTHR24421:SF10">
    <property type="entry name" value="NITRATE_NITRITE SENSOR PROTEIN NARQ"/>
    <property type="match status" value="1"/>
</dbReference>
<evidence type="ECO:0000256" key="1">
    <source>
        <dbReference type="ARBA" id="ARBA00000085"/>
    </source>
</evidence>
<dbReference type="GO" id="GO:0005524">
    <property type="term" value="F:ATP binding"/>
    <property type="evidence" value="ECO:0007669"/>
    <property type="project" value="UniProtKB-KW"/>
</dbReference>
<keyword evidence="4" id="KW-0808">Transferase</keyword>
<comment type="catalytic activity">
    <reaction evidence="1">
        <text>ATP + protein L-histidine = ADP + protein N-phospho-L-histidine.</text>
        <dbReference type="EC" id="2.7.13.3"/>
    </reaction>
</comment>
<keyword evidence="10" id="KW-0812">Transmembrane</keyword>
<keyword evidence="9" id="KW-0175">Coiled coil</keyword>
<feature type="coiled-coil region" evidence="9">
    <location>
        <begin position="39"/>
        <end position="66"/>
    </location>
</feature>
<evidence type="ECO:0000256" key="5">
    <source>
        <dbReference type="ARBA" id="ARBA00022741"/>
    </source>
</evidence>
<evidence type="ECO:0000256" key="8">
    <source>
        <dbReference type="ARBA" id="ARBA00023012"/>
    </source>
</evidence>
<evidence type="ECO:0000256" key="2">
    <source>
        <dbReference type="ARBA" id="ARBA00012438"/>
    </source>
</evidence>
<dbReference type="InterPro" id="IPR050482">
    <property type="entry name" value="Sensor_HK_TwoCompSys"/>
</dbReference>
<keyword evidence="10" id="KW-0472">Membrane</keyword>
<dbReference type="GO" id="GO:0016020">
    <property type="term" value="C:membrane"/>
    <property type="evidence" value="ECO:0007669"/>
    <property type="project" value="InterPro"/>
</dbReference>
<evidence type="ECO:0000313" key="13">
    <source>
        <dbReference type="Proteomes" id="UP000185839"/>
    </source>
</evidence>
<evidence type="ECO:0000313" key="12">
    <source>
        <dbReference type="EMBL" id="SIS45625.1"/>
    </source>
</evidence>
<dbReference type="Proteomes" id="UP000185839">
    <property type="component" value="Unassembled WGS sequence"/>
</dbReference>
<dbReference type="GO" id="GO:0046983">
    <property type="term" value="F:protein dimerization activity"/>
    <property type="evidence" value="ECO:0007669"/>
    <property type="project" value="InterPro"/>
</dbReference>
<keyword evidence="5" id="KW-0547">Nucleotide-binding</keyword>